<dbReference type="InterPro" id="IPR051319">
    <property type="entry name" value="Oligoribo/pAp-PDE_c-di-AMP_PDE"/>
</dbReference>
<proteinExistence type="predicted"/>
<dbReference type="Gene3D" id="3.90.1640.10">
    <property type="entry name" value="inorganic pyrophosphatase (n-terminal core)"/>
    <property type="match status" value="1"/>
</dbReference>
<accession>A0ABQ6YZG7</accession>
<dbReference type="InterPro" id="IPR001667">
    <property type="entry name" value="DDH_dom"/>
</dbReference>
<name>A0ABQ6YZG7_9ENTE</name>
<evidence type="ECO:0000313" key="2">
    <source>
        <dbReference type="EMBL" id="KAF1304017.1"/>
    </source>
</evidence>
<gene>
    <name evidence="2" type="ORF">BAU17_03770</name>
</gene>
<sequence length="488" mass="54243">MTPVIGIISLDNYDDVIDKMDDKHISYLNTLVTTIIADWAYEHHIFYKRINSERYFFVAGTKELDNMKENQFALLARMKSADIRSDLELTVSMGIAYGTDSTEKIGEIAQNNLDIALARGGDQVVVKDTNPNAKPQFYGGNTDSSIKRTRTRSRAMSVALNRIFKDNQKIFIMGHRYPDMDAIGSAFGVATLAQFIQKEAYVVINREEVTEDIIRCLDELESDPEINQIVISSEQALKKLDQNSVLVMVDYNKPSLSISESLYEAAEKIVVIDHHRRGEEFPVNPLLTYIESSASSASELVAELIPYQANKEHRLGKIAATLLLAGIYVDTKNFSVRTTGRTFDIASYLKNQGADVSKVQELLSSDLHAYLQMSELIARSENVSEGIVVAVGPSEKAYDNVTVAKTADTLLSMNAIHAAFVITKQPDGKIGVSARSTGKINVQSLMEKLGGGGHFTNAATQIEGETLEKVREMLLNELRRLEEKEQSR</sequence>
<dbReference type="PANTHER" id="PTHR47618:SF2">
    <property type="entry name" value="CYCLIC-DI-AMP PHOSPHODIESTERASE GDPP"/>
    <property type="match status" value="1"/>
</dbReference>
<dbReference type="SUPFAM" id="SSF64182">
    <property type="entry name" value="DHH phosphoesterases"/>
    <property type="match status" value="1"/>
</dbReference>
<dbReference type="Proteomes" id="UP000782705">
    <property type="component" value="Unassembled WGS sequence"/>
</dbReference>
<dbReference type="Pfam" id="PF02272">
    <property type="entry name" value="DHHA1"/>
    <property type="match status" value="1"/>
</dbReference>
<organism evidence="2 3">
    <name type="scientific">Candidatus Enterococcus willemsii</name>
    <dbReference type="NCBI Taxonomy" id="1857215"/>
    <lineage>
        <taxon>Bacteria</taxon>
        <taxon>Bacillati</taxon>
        <taxon>Bacillota</taxon>
        <taxon>Bacilli</taxon>
        <taxon>Lactobacillales</taxon>
        <taxon>Enterococcaceae</taxon>
        <taxon>Enterococcus</taxon>
    </lineage>
</organism>
<keyword evidence="3" id="KW-1185">Reference proteome</keyword>
<comment type="caution">
    <text evidence="2">The sequence shown here is derived from an EMBL/GenBank/DDBJ whole genome shotgun (WGS) entry which is preliminary data.</text>
</comment>
<dbReference type="InterPro" id="IPR038763">
    <property type="entry name" value="DHH_sf"/>
</dbReference>
<evidence type="ECO:0000259" key="1">
    <source>
        <dbReference type="PROSITE" id="PS50887"/>
    </source>
</evidence>
<dbReference type="InterPro" id="IPR003156">
    <property type="entry name" value="DHHA1_dom"/>
</dbReference>
<dbReference type="EMBL" id="MAEL01000035">
    <property type="protein sequence ID" value="KAF1304017.1"/>
    <property type="molecule type" value="Genomic_DNA"/>
</dbReference>
<dbReference type="Pfam" id="PF24898">
    <property type="entry name" value="GGDEF_GdpP"/>
    <property type="match status" value="1"/>
</dbReference>
<feature type="domain" description="GGDEF" evidence="1">
    <location>
        <begin position="1"/>
        <end position="129"/>
    </location>
</feature>
<dbReference type="PANTHER" id="PTHR47618">
    <property type="entry name" value="BIFUNCTIONAL OLIGORIBONUCLEASE AND PAP PHOSPHATASE NRNA"/>
    <property type="match status" value="1"/>
</dbReference>
<reference evidence="2 3" key="1">
    <citation type="submission" date="2016-06" db="EMBL/GenBank/DDBJ databases">
        <title>Four novel species of enterococci isolated from chicken manure.</title>
        <authorList>
            <person name="Van Tyne D."/>
        </authorList>
    </citation>
    <scope>NUCLEOTIDE SEQUENCE [LARGE SCALE GENOMIC DNA]</scope>
    <source>
        <strain evidence="2 3">CU12B</strain>
    </source>
</reference>
<evidence type="ECO:0000313" key="3">
    <source>
        <dbReference type="Proteomes" id="UP000782705"/>
    </source>
</evidence>
<dbReference type="Pfam" id="PF01368">
    <property type="entry name" value="DHH"/>
    <property type="match status" value="1"/>
</dbReference>
<dbReference type="PROSITE" id="PS50887">
    <property type="entry name" value="GGDEF"/>
    <property type="match status" value="1"/>
</dbReference>
<dbReference type="Gene3D" id="3.10.310.30">
    <property type="match status" value="1"/>
</dbReference>
<protein>
    <submittedName>
        <fullName evidence="2">Phosphoesterase</fullName>
    </submittedName>
</protein>
<dbReference type="RefSeq" id="WP_161901887.1">
    <property type="nucleotide sequence ID" value="NZ_MAEL01000035.1"/>
</dbReference>
<dbReference type="InterPro" id="IPR000160">
    <property type="entry name" value="GGDEF_dom"/>
</dbReference>